<dbReference type="STRING" id="485917.Phep_1077"/>
<proteinExistence type="predicted"/>
<evidence type="ECO:0000313" key="1">
    <source>
        <dbReference type="EMBL" id="ACU03295.1"/>
    </source>
</evidence>
<sequence>MKILKFSLTAIPILLILVGVFAFKPLQTKTTVESKKQEVTSIGRWYIYNGIAYGLTDALNPINYRPLAGGENVNILCNGYQTLCAIYAEPDPMIPGRPLITMTQAVYLALLDYYAYGIQSFSYMKLKNYQ</sequence>
<dbReference type="RefSeq" id="WP_012781239.1">
    <property type="nucleotide sequence ID" value="NC_013061.1"/>
</dbReference>
<accession>C6Y3L6</accession>
<evidence type="ECO:0000313" key="2">
    <source>
        <dbReference type="Proteomes" id="UP000000852"/>
    </source>
</evidence>
<name>C6Y3L6_PEDHD</name>
<dbReference type="EMBL" id="CP001681">
    <property type="protein sequence ID" value="ACU03295.1"/>
    <property type="molecule type" value="Genomic_DNA"/>
</dbReference>
<reference evidence="1 2" key="1">
    <citation type="journal article" date="2009" name="Stand. Genomic Sci.">
        <title>Complete genome sequence of Pedobacter heparinus type strain (HIM 762-3).</title>
        <authorList>
            <person name="Han C."/>
            <person name="Spring S."/>
            <person name="Lapidus A."/>
            <person name="Del Rio T.G."/>
            <person name="Tice H."/>
            <person name="Copeland A."/>
            <person name="Cheng J.F."/>
            <person name="Lucas S."/>
            <person name="Chen F."/>
            <person name="Nolan M."/>
            <person name="Bruce D."/>
            <person name="Goodwin L."/>
            <person name="Pitluck S."/>
            <person name="Ivanova N."/>
            <person name="Mavromatis K."/>
            <person name="Mikhailova N."/>
            <person name="Pati A."/>
            <person name="Chen A."/>
            <person name="Palaniappan K."/>
            <person name="Land M."/>
            <person name="Hauser L."/>
            <person name="Chang Y.J."/>
            <person name="Jeffries C.C."/>
            <person name="Saunders E."/>
            <person name="Chertkov O."/>
            <person name="Brettin T."/>
            <person name="Goker M."/>
            <person name="Rohde M."/>
            <person name="Bristow J."/>
            <person name="Eisen J.A."/>
            <person name="Markowitz V."/>
            <person name="Hugenholtz P."/>
            <person name="Kyrpides N.C."/>
            <person name="Klenk H.P."/>
            <person name="Detter J.C."/>
        </authorList>
    </citation>
    <scope>NUCLEOTIDE SEQUENCE [LARGE SCALE GENOMIC DNA]</scope>
    <source>
        <strain evidence="2">ATCC 13125 / DSM 2366 / CIP 104194 / JCM 7457 / NBRC 12017 / NCIMB 9290 / NRRL B-14731 / HIM 762-3</strain>
    </source>
</reference>
<protein>
    <submittedName>
        <fullName evidence="1">Uncharacterized protein</fullName>
    </submittedName>
</protein>
<dbReference type="HOGENOM" id="CLU_1936031_0_0_10"/>
<dbReference type="AlphaFoldDB" id="C6Y3L6"/>
<organism evidence="1 2">
    <name type="scientific">Pedobacter heparinus (strain ATCC 13125 / DSM 2366 / CIP 104194 / JCM 7457 / NBRC 12017 / NCIMB 9290 / NRRL B-14731 / HIM 762-3)</name>
    <dbReference type="NCBI Taxonomy" id="485917"/>
    <lineage>
        <taxon>Bacteria</taxon>
        <taxon>Pseudomonadati</taxon>
        <taxon>Bacteroidota</taxon>
        <taxon>Sphingobacteriia</taxon>
        <taxon>Sphingobacteriales</taxon>
        <taxon>Sphingobacteriaceae</taxon>
        <taxon>Pedobacter</taxon>
    </lineage>
</organism>
<dbReference type="Proteomes" id="UP000000852">
    <property type="component" value="Chromosome"/>
</dbReference>
<keyword evidence="2" id="KW-1185">Reference proteome</keyword>
<dbReference type="KEGG" id="phe:Phep_1077"/>
<gene>
    <name evidence="1" type="ordered locus">Phep_1077</name>
</gene>